<feature type="region of interest" description="Disordered" evidence="1">
    <location>
        <begin position="95"/>
        <end position="123"/>
    </location>
</feature>
<feature type="compositionally biased region" description="Polar residues" evidence="1">
    <location>
        <begin position="106"/>
        <end position="116"/>
    </location>
</feature>
<evidence type="ECO:0000256" key="1">
    <source>
        <dbReference type="SAM" id="MobiDB-lite"/>
    </source>
</evidence>
<dbReference type="Proteomes" id="UP000838756">
    <property type="component" value="Unassembled WGS sequence"/>
</dbReference>
<proteinExistence type="predicted"/>
<feature type="region of interest" description="Disordered" evidence="1">
    <location>
        <begin position="53"/>
        <end position="76"/>
    </location>
</feature>
<dbReference type="EMBL" id="CAKXAJ010026279">
    <property type="protein sequence ID" value="CAH2265225.1"/>
    <property type="molecule type" value="Genomic_DNA"/>
</dbReference>
<keyword evidence="3" id="KW-1185">Reference proteome</keyword>
<name>A0A8S4SKK7_9NEOP</name>
<protein>
    <submittedName>
        <fullName evidence="2">Jg19775 protein</fullName>
    </submittedName>
</protein>
<sequence>MGCRPAAVLESSFFARSNGKVACVHTCVLAAVAAALLEQQSCVVARVGLARRETRGRRTAVTSERRRGSSHRPRPAPLAAFRACAAAVGRAAADISTPAASRAANCYTTSPTSPYPNEQHRST</sequence>
<reference evidence="2" key="1">
    <citation type="submission" date="2022-03" db="EMBL/GenBank/DDBJ databases">
        <authorList>
            <person name="Lindestad O."/>
        </authorList>
    </citation>
    <scope>NUCLEOTIDE SEQUENCE</scope>
</reference>
<organism evidence="2 3">
    <name type="scientific">Pararge aegeria aegeria</name>
    <dbReference type="NCBI Taxonomy" id="348720"/>
    <lineage>
        <taxon>Eukaryota</taxon>
        <taxon>Metazoa</taxon>
        <taxon>Ecdysozoa</taxon>
        <taxon>Arthropoda</taxon>
        <taxon>Hexapoda</taxon>
        <taxon>Insecta</taxon>
        <taxon>Pterygota</taxon>
        <taxon>Neoptera</taxon>
        <taxon>Endopterygota</taxon>
        <taxon>Lepidoptera</taxon>
        <taxon>Glossata</taxon>
        <taxon>Ditrysia</taxon>
        <taxon>Papilionoidea</taxon>
        <taxon>Nymphalidae</taxon>
        <taxon>Satyrinae</taxon>
        <taxon>Satyrini</taxon>
        <taxon>Parargina</taxon>
        <taxon>Pararge</taxon>
    </lineage>
</organism>
<accession>A0A8S4SKK7</accession>
<evidence type="ECO:0000313" key="3">
    <source>
        <dbReference type="Proteomes" id="UP000838756"/>
    </source>
</evidence>
<dbReference type="AlphaFoldDB" id="A0A8S4SKK7"/>
<evidence type="ECO:0000313" key="2">
    <source>
        <dbReference type="EMBL" id="CAH2265225.1"/>
    </source>
</evidence>
<gene>
    <name evidence="2" type="primary">jg19775</name>
    <name evidence="2" type="ORF">PAEG_LOCUS24862</name>
</gene>
<comment type="caution">
    <text evidence="2">The sequence shown here is derived from an EMBL/GenBank/DDBJ whole genome shotgun (WGS) entry which is preliminary data.</text>
</comment>